<accession>A0A9D1VSD0</accession>
<gene>
    <name evidence="3" type="ORF">H9982_07520</name>
</gene>
<dbReference type="EMBL" id="DXFB01000199">
    <property type="protein sequence ID" value="HIX46056.1"/>
    <property type="molecule type" value="Genomic_DNA"/>
</dbReference>
<dbReference type="GO" id="GO:0008743">
    <property type="term" value="F:L-threonine 3-dehydrogenase activity"/>
    <property type="evidence" value="ECO:0007669"/>
    <property type="project" value="TreeGrafter"/>
</dbReference>
<organism evidence="3 4">
    <name type="scientific">Candidatus Barnesiella excrementipullorum</name>
    <dbReference type="NCBI Taxonomy" id="2838479"/>
    <lineage>
        <taxon>Bacteria</taxon>
        <taxon>Pseudomonadati</taxon>
        <taxon>Bacteroidota</taxon>
        <taxon>Bacteroidia</taxon>
        <taxon>Bacteroidales</taxon>
        <taxon>Barnesiellaceae</taxon>
        <taxon>Barnesiella</taxon>
    </lineage>
</organism>
<evidence type="ECO:0000256" key="1">
    <source>
        <dbReference type="ARBA" id="ARBA00007637"/>
    </source>
</evidence>
<reference evidence="3" key="2">
    <citation type="submission" date="2021-04" db="EMBL/GenBank/DDBJ databases">
        <authorList>
            <person name="Gilroy R."/>
        </authorList>
    </citation>
    <scope>NUCLEOTIDE SEQUENCE</scope>
    <source>
        <strain evidence="3">ChiHjej12B11-16260</strain>
    </source>
</reference>
<reference evidence="3" key="1">
    <citation type="journal article" date="2021" name="PeerJ">
        <title>Extensive microbial diversity within the chicken gut microbiome revealed by metagenomics and culture.</title>
        <authorList>
            <person name="Gilroy R."/>
            <person name="Ravi A."/>
            <person name="Getino M."/>
            <person name="Pursley I."/>
            <person name="Horton D.L."/>
            <person name="Alikhan N.F."/>
            <person name="Baker D."/>
            <person name="Gharbi K."/>
            <person name="Hall N."/>
            <person name="Watson M."/>
            <person name="Adriaenssens E.M."/>
            <person name="Foster-Nyarko E."/>
            <person name="Jarju S."/>
            <person name="Secka A."/>
            <person name="Antonio M."/>
            <person name="Oren A."/>
            <person name="Chaudhuri R.R."/>
            <person name="La Ragione R."/>
            <person name="Hildebrand F."/>
            <person name="Pallen M.J."/>
        </authorList>
    </citation>
    <scope>NUCLEOTIDE SEQUENCE</scope>
    <source>
        <strain evidence="3">ChiHjej12B11-16260</strain>
    </source>
</reference>
<dbReference type="Pfam" id="PF01370">
    <property type="entry name" value="Epimerase"/>
    <property type="match status" value="1"/>
</dbReference>
<dbReference type="InterPro" id="IPR001509">
    <property type="entry name" value="Epimerase_deHydtase"/>
</dbReference>
<evidence type="ECO:0000313" key="4">
    <source>
        <dbReference type="Proteomes" id="UP000824246"/>
    </source>
</evidence>
<feature type="domain" description="NAD-dependent epimerase/dehydratase" evidence="2">
    <location>
        <begin position="7"/>
        <end position="171"/>
    </location>
</feature>
<dbReference type="SUPFAM" id="SSF51735">
    <property type="entry name" value="NAD(P)-binding Rossmann-fold domains"/>
    <property type="match status" value="1"/>
</dbReference>
<comment type="caution">
    <text evidence="3">The sequence shown here is derived from an EMBL/GenBank/DDBJ whole genome shotgun (WGS) entry which is preliminary data.</text>
</comment>
<dbReference type="AlphaFoldDB" id="A0A9D1VSD0"/>
<dbReference type="Proteomes" id="UP000824246">
    <property type="component" value="Unassembled WGS sequence"/>
</dbReference>
<dbReference type="PANTHER" id="PTHR42687">
    <property type="entry name" value="L-THREONINE 3-DEHYDROGENASE"/>
    <property type="match status" value="1"/>
</dbReference>
<evidence type="ECO:0000259" key="2">
    <source>
        <dbReference type="Pfam" id="PF01370"/>
    </source>
</evidence>
<dbReference type="InterPro" id="IPR036291">
    <property type="entry name" value="NAD(P)-bd_dom_sf"/>
</dbReference>
<protein>
    <submittedName>
        <fullName evidence="3">NAD(P)-dependent oxidoreductase</fullName>
    </submittedName>
</protein>
<proteinExistence type="inferred from homology"/>
<dbReference type="PANTHER" id="PTHR42687:SF1">
    <property type="entry name" value="L-THREONINE 3-DEHYDROGENASE, MITOCHONDRIAL"/>
    <property type="match status" value="1"/>
</dbReference>
<name>A0A9D1VSD0_9BACT</name>
<sequence>MDKKKNVLLTGATGVMGSAGLKELVNILDKVNITLLVRPSEKNKKKMAPYMAMQGVRIVWGDLLSYQDVQKAVADTDIVLHVGGMVSPRADHYPRQTLHVNVTAAENIVRAVKSRPDADAVRVVYIGSVAQTGHRCPPIHWGRVGDPICASVYDAYAISKCMAERIFAESGLRYWVSLRQTGILYPQLIMNGADPITFHVPVDGVLEWATVEDSGRLLARLCDTELPDTFWRRFYNISSGPEYRLTMYEFESLLLRALSCPPPEAVFDARWFATRNFHGYWFSDSDVLEEYLHFRANIPVKEYFSHLRKSLPWYISLAKIVPAIFIKWAMGWLCSRPPLGTMSWFKNNDTGRISAFFGSREAWKRIPGWDAVDLTRPSDMPVMLDHGYDETKPVEKWNIDDMRRAAQWRGGRCLSPDMKEGDIYTPLEWECYDKHRFEASPALVLLGGHWCPHCFPMPWQYDREARHNPFLAQVWYASHTPDEDNVYELPACDGKVRR</sequence>
<evidence type="ECO:0000313" key="3">
    <source>
        <dbReference type="EMBL" id="HIX46056.1"/>
    </source>
</evidence>
<dbReference type="InterPro" id="IPR051225">
    <property type="entry name" value="NAD(P)_epim/dehydratase"/>
</dbReference>
<dbReference type="Gene3D" id="3.40.50.720">
    <property type="entry name" value="NAD(P)-binding Rossmann-like Domain"/>
    <property type="match status" value="1"/>
</dbReference>
<dbReference type="GO" id="GO:0006567">
    <property type="term" value="P:L-threonine catabolic process"/>
    <property type="evidence" value="ECO:0007669"/>
    <property type="project" value="TreeGrafter"/>
</dbReference>
<comment type="similarity">
    <text evidence="1">Belongs to the NAD(P)-dependent epimerase/dehydratase family.</text>
</comment>